<dbReference type="Gene3D" id="1.20.120.550">
    <property type="entry name" value="Membrane associated eicosanoid/glutathione metabolism-like domain"/>
    <property type="match status" value="1"/>
</dbReference>
<keyword evidence="3 5" id="KW-1133">Transmembrane helix</keyword>
<proteinExistence type="predicted"/>
<dbReference type="GO" id="GO:0005765">
    <property type="term" value="C:lysosomal membrane"/>
    <property type="evidence" value="ECO:0007669"/>
    <property type="project" value="TreeGrafter"/>
</dbReference>
<feature type="transmembrane region" description="Helical" evidence="5">
    <location>
        <begin position="12"/>
        <end position="31"/>
    </location>
</feature>
<feature type="transmembrane region" description="Helical" evidence="5">
    <location>
        <begin position="121"/>
        <end position="140"/>
    </location>
</feature>
<name>A0A7W4IFG9_9PROT</name>
<keyword evidence="2 5" id="KW-0812">Transmembrane</keyword>
<dbReference type="EMBL" id="JABEQJ010000026">
    <property type="protein sequence ID" value="MBB2161889.1"/>
    <property type="molecule type" value="Genomic_DNA"/>
</dbReference>
<sequence length="172" mass="18907">MPLSIKQDGTAKGMAAGGAISIVVIAMQWYFKFFIPTDFSYVDAVMFVCKWDSFCFLCLLAAIARVATARFFSPQDIDGSGLTAPTREVSIDRAVLQNTLEQVILAVGSYFSLIATRKENLDIIPALVFLFVVGRVLFWVGYSKGASHRACGFGLTFYPTVFSILFSILCLI</sequence>
<evidence type="ECO:0000256" key="3">
    <source>
        <dbReference type="ARBA" id="ARBA00022989"/>
    </source>
</evidence>
<dbReference type="AlphaFoldDB" id="A0A7W4IFG9"/>
<evidence type="ECO:0000256" key="4">
    <source>
        <dbReference type="ARBA" id="ARBA00023136"/>
    </source>
</evidence>
<comment type="subcellular location">
    <subcellularLocation>
        <location evidence="1">Membrane</location>
    </subcellularLocation>
</comment>
<evidence type="ECO:0000256" key="1">
    <source>
        <dbReference type="ARBA" id="ARBA00004370"/>
    </source>
</evidence>
<protein>
    <submittedName>
        <fullName evidence="6">MAPEG family protein</fullName>
    </submittedName>
</protein>
<evidence type="ECO:0000256" key="5">
    <source>
        <dbReference type="SAM" id="Phobius"/>
    </source>
</evidence>
<reference evidence="6 7" key="1">
    <citation type="submission" date="2020-04" db="EMBL/GenBank/DDBJ databases">
        <title>Description of novel Gluconacetobacter.</title>
        <authorList>
            <person name="Sombolestani A."/>
        </authorList>
    </citation>
    <scope>NUCLEOTIDE SEQUENCE [LARGE SCALE GENOMIC DNA]</scope>
    <source>
        <strain evidence="6 7">LMG 19747</strain>
    </source>
</reference>
<comment type="caution">
    <text evidence="6">The sequence shown here is derived from an EMBL/GenBank/DDBJ whole genome shotgun (WGS) entry which is preliminary data.</text>
</comment>
<keyword evidence="4 5" id="KW-0472">Membrane</keyword>
<dbReference type="Proteomes" id="UP000589085">
    <property type="component" value="Unassembled WGS sequence"/>
</dbReference>
<evidence type="ECO:0000313" key="7">
    <source>
        <dbReference type="Proteomes" id="UP000589085"/>
    </source>
</evidence>
<organism evidence="6 7">
    <name type="scientific">Gluconacetobacter sacchari</name>
    <dbReference type="NCBI Taxonomy" id="92759"/>
    <lineage>
        <taxon>Bacteria</taxon>
        <taxon>Pseudomonadati</taxon>
        <taxon>Pseudomonadota</taxon>
        <taxon>Alphaproteobacteria</taxon>
        <taxon>Acetobacterales</taxon>
        <taxon>Acetobacteraceae</taxon>
        <taxon>Gluconacetobacter</taxon>
    </lineage>
</organism>
<feature type="transmembrane region" description="Helical" evidence="5">
    <location>
        <begin position="152"/>
        <end position="171"/>
    </location>
</feature>
<accession>A0A7W4IFG9</accession>
<evidence type="ECO:0000313" key="6">
    <source>
        <dbReference type="EMBL" id="MBB2161889.1"/>
    </source>
</evidence>
<dbReference type="Pfam" id="PF01124">
    <property type="entry name" value="MAPEG"/>
    <property type="match status" value="1"/>
</dbReference>
<dbReference type="PANTHER" id="PTHR31004:SF1">
    <property type="entry name" value="TRANSMEMBRANE PROTEIN 79"/>
    <property type="match status" value="1"/>
</dbReference>
<dbReference type="PANTHER" id="PTHR31004">
    <property type="entry name" value="TRANSMEMBRANE PROTEIN 79"/>
    <property type="match status" value="1"/>
</dbReference>
<dbReference type="InterPro" id="IPR001129">
    <property type="entry name" value="Membr-assoc_MAPEG"/>
</dbReference>
<dbReference type="InterPro" id="IPR023352">
    <property type="entry name" value="MAPEG-like_dom_sf"/>
</dbReference>
<dbReference type="GO" id="GO:0045055">
    <property type="term" value="P:regulated exocytosis"/>
    <property type="evidence" value="ECO:0007669"/>
    <property type="project" value="TreeGrafter"/>
</dbReference>
<evidence type="ECO:0000256" key="2">
    <source>
        <dbReference type="ARBA" id="ARBA00022692"/>
    </source>
</evidence>
<dbReference type="SUPFAM" id="SSF161084">
    <property type="entry name" value="MAPEG domain-like"/>
    <property type="match status" value="1"/>
</dbReference>
<feature type="transmembrane region" description="Helical" evidence="5">
    <location>
        <begin position="51"/>
        <end position="72"/>
    </location>
</feature>
<gene>
    <name evidence="6" type="ORF">HLH48_17250</name>
</gene>